<comment type="caution">
    <text evidence="3">The sequence shown here is derived from an EMBL/GenBank/DDBJ whole genome shotgun (WGS) entry which is preliminary data.</text>
</comment>
<dbReference type="CDD" id="cd06259">
    <property type="entry name" value="YdcF-like"/>
    <property type="match status" value="1"/>
</dbReference>
<evidence type="ECO:0000313" key="4">
    <source>
        <dbReference type="Proteomes" id="UP001597110"/>
    </source>
</evidence>
<dbReference type="Proteomes" id="UP001597110">
    <property type="component" value="Unassembled WGS sequence"/>
</dbReference>
<protein>
    <submittedName>
        <fullName evidence="3">YdcF family protein</fullName>
    </submittedName>
</protein>
<keyword evidence="1" id="KW-1133">Transmembrane helix</keyword>
<dbReference type="InterPro" id="IPR051599">
    <property type="entry name" value="Cell_Envelope_Assoc"/>
</dbReference>
<reference evidence="4" key="1">
    <citation type="journal article" date="2019" name="Int. J. Syst. Evol. Microbiol.">
        <title>The Global Catalogue of Microorganisms (GCM) 10K type strain sequencing project: providing services to taxonomists for standard genome sequencing and annotation.</title>
        <authorList>
            <consortium name="The Broad Institute Genomics Platform"/>
            <consortium name="The Broad Institute Genome Sequencing Center for Infectious Disease"/>
            <person name="Wu L."/>
            <person name="Ma J."/>
        </authorList>
    </citation>
    <scope>NUCLEOTIDE SEQUENCE [LARGE SCALE GENOMIC DNA]</scope>
    <source>
        <strain evidence="4">CCUG 55585</strain>
    </source>
</reference>
<name>A0ABW2YAZ6_9GAMM</name>
<evidence type="ECO:0000256" key="1">
    <source>
        <dbReference type="SAM" id="Phobius"/>
    </source>
</evidence>
<gene>
    <name evidence="3" type="ORF">ACFQ0E_04510</name>
</gene>
<proteinExistence type="predicted"/>
<accession>A0ABW2YAZ6</accession>
<keyword evidence="1" id="KW-0812">Transmembrane</keyword>
<dbReference type="Pfam" id="PF02698">
    <property type="entry name" value="DUF218"/>
    <property type="match status" value="1"/>
</dbReference>
<sequence length="227" mass="24673">MTRLDHRARLALDPDVLHSGLVALLACLLSAGLVYLLYLARVVRTAARAPTVPATGDCLLLFGKHAPDGRMDADFAARVARVAALWRAHTPRRIVLLGGAAPGHPSEARTAHAALLAAGLPADAPFLFEEASRDTLQNLRHARDLLAAEGERGRVTLVSSRYHLARCALFATQLGFEHEPCAAEPALSLRPGMWLRLLGEAGYVCWIDLGTRWARFIGHRRMLAKVT</sequence>
<organism evidence="3 4">
    <name type="scientific">Lysobacter brunescens</name>
    <dbReference type="NCBI Taxonomy" id="262323"/>
    <lineage>
        <taxon>Bacteria</taxon>
        <taxon>Pseudomonadati</taxon>
        <taxon>Pseudomonadota</taxon>
        <taxon>Gammaproteobacteria</taxon>
        <taxon>Lysobacterales</taxon>
        <taxon>Lysobacteraceae</taxon>
        <taxon>Lysobacter</taxon>
    </lineage>
</organism>
<dbReference type="RefSeq" id="WP_386822494.1">
    <property type="nucleotide sequence ID" value="NZ_JBHTIF010000001.1"/>
</dbReference>
<dbReference type="PANTHER" id="PTHR30336">
    <property type="entry name" value="INNER MEMBRANE PROTEIN, PROBABLE PERMEASE"/>
    <property type="match status" value="1"/>
</dbReference>
<dbReference type="PANTHER" id="PTHR30336:SF20">
    <property type="entry name" value="DUF218 DOMAIN-CONTAINING PROTEIN"/>
    <property type="match status" value="1"/>
</dbReference>
<keyword evidence="4" id="KW-1185">Reference proteome</keyword>
<dbReference type="Gene3D" id="3.40.50.620">
    <property type="entry name" value="HUPs"/>
    <property type="match status" value="1"/>
</dbReference>
<feature type="transmembrane region" description="Helical" evidence="1">
    <location>
        <begin position="20"/>
        <end position="40"/>
    </location>
</feature>
<dbReference type="EMBL" id="JBHTIF010000001">
    <property type="protein sequence ID" value="MFD0724857.1"/>
    <property type="molecule type" value="Genomic_DNA"/>
</dbReference>
<feature type="domain" description="DUF218" evidence="2">
    <location>
        <begin position="73"/>
        <end position="183"/>
    </location>
</feature>
<dbReference type="PROSITE" id="PS51257">
    <property type="entry name" value="PROKAR_LIPOPROTEIN"/>
    <property type="match status" value="1"/>
</dbReference>
<dbReference type="InterPro" id="IPR003848">
    <property type="entry name" value="DUF218"/>
</dbReference>
<evidence type="ECO:0000259" key="2">
    <source>
        <dbReference type="Pfam" id="PF02698"/>
    </source>
</evidence>
<evidence type="ECO:0000313" key="3">
    <source>
        <dbReference type="EMBL" id="MFD0724857.1"/>
    </source>
</evidence>
<dbReference type="InterPro" id="IPR014729">
    <property type="entry name" value="Rossmann-like_a/b/a_fold"/>
</dbReference>
<keyword evidence="1" id="KW-0472">Membrane</keyword>